<protein>
    <submittedName>
        <fullName evidence="1">Uncharacterized protein</fullName>
    </submittedName>
</protein>
<dbReference type="KEGG" id="vg:16796911"/>
<keyword evidence="2" id="KW-1185">Reference proteome</keyword>
<dbReference type="RefSeq" id="YP_008241350.1">
    <property type="nucleotide sequence ID" value="NC_021795.1"/>
</dbReference>
<evidence type="ECO:0000313" key="1">
    <source>
        <dbReference type="EMBL" id="AGO48310.1"/>
    </source>
</evidence>
<gene>
    <name evidence="1" type="ORF">Phi17:1_gp34</name>
</gene>
<accession>S0A0H8</accession>
<sequence length="119" mass="14399">MKEQERKQYNEAHASLIAYDKEQQELKEKNLKIVKDYVVSETYNDILEYIKYYGFTSQFSITEKKPKDVYIEDVSDDFDYLKNVWVDQYCDGVYFGDDFAGWVFIKITDIKYLKFHYSM</sequence>
<dbReference type="EMBL" id="KC821617">
    <property type="protein sequence ID" value="AGO48310.1"/>
    <property type="molecule type" value="Genomic_DNA"/>
</dbReference>
<organism evidence="1 2">
    <name type="scientific">Cellulophaga phage phi17:1</name>
    <dbReference type="NCBI Taxonomy" id="1327980"/>
    <lineage>
        <taxon>Viruses</taxon>
        <taxon>Duplodnaviria</taxon>
        <taxon>Heunggongvirae</taxon>
        <taxon>Uroviricota</taxon>
        <taxon>Caudoviricetes</taxon>
        <taxon>Helsingorvirus</taxon>
        <taxon>Helsingorvirus Cba171</taxon>
    </lineage>
</organism>
<evidence type="ECO:0000313" key="2">
    <source>
        <dbReference type="Proteomes" id="UP000014710"/>
    </source>
</evidence>
<dbReference type="GeneID" id="16796911"/>
<name>S0A0H8_9CAUD</name>
<dbReference type="Proteomes" id="UP000014710">
    <property type="component" value="Segment"/>
</dbReference>
<reference evidence="2" key="2">
    <citation type="submission" date="2013-03" db="EMBL/GenBank/DDBJ databases">
        <title>The Cellulophaga phages: a novel, diverse, and globally ubiquitous model system.</title>
        <authorList>
            <person name="Holmfeldt K."/>
            <person name="Solonenko N."/>
            <person name="Shah M."/>
            <person name="Corrier K."/>
            <person name="Riemann L."/>
            <person name="VerBerkmoes N.C."/>
            <person name="Sullivan M.B."/>
        </authorList>
    </citation>
    <scope>NUCLEOTIDE SEQUENCE [LARGE SCALE GENOMIC DNA]</scope>
</reference>
<proteinExistence type="predicted"/>
<reference evidence="1 2" key="1">
    <citation type="journal article" date="2013" name="Proc. Natl. Acad. Sci. U.S.A.">
        <title>Twelve previously unknown phage genera are ubiquitous in global oceans.</title>
        <authorList>
            <person name="Holmfeldt K."/>
            <person name="Solonenko N."/>
            <person name="Shah M."/>
            <person name="Corrier K."/>
            <person name="Riemann L."/>
            <person name="Verberkmoes N.C."/>
            <person name="Sullivan M.B."/>
        </authorList>
    </citation>
    <scope>NUCLEOTIDE SEQUENCE [LARGE SCALE GENOMIC DNA]</scope>
    <source>
        <strain evidence="1">Phi17:1</strain>
    </source>
</reference>